<accession>A0A485LDU6</accession>
<sequence>MGASASVKYRTLESRTKTKLRTLEVKARHQYTLLDETYHVHERIQHAELRCHALLVEAVRRGELTRQQLRVVVAELQAREAQFVLLAHEKLQPILDTLQPYYDKYEPVVKHYVKAGVKHTKRAVKQVDDAVTTVVLQAMYQARRQVVSQMSIATISTTFDIPLLDVIAVQISKRTYSIQNCGSDLRHQEIEWTCSLTDPKFIAKLFKLQWVPWQPTMTMAVKLTEIYILDVEYYVRNEYAIKVVHHKHLRAGKKWVALDTRRNSHMMPTQWLQRIDFKEREKRSTLFYDLITEAYTQSHGDYVNSQLKAEEERVAAQAPPPPPKRLTFLTPELIKRTLGALAAKITEEDRFIFYTLGEFETYRMGDEDFRLKADLTIGEMYELFEMEKHDERLREYASQLLELGERVAMEVEDVNRGESREEREIRRMHTFDVDVESDDDTKSTFSDDGDNPLGKPGGVKGDDVDDDEDI</sequence>
<keyword evidence="4" id="KW-1185">Reference proteome</keyword>
<organism evidence="3 4">
    <name type="scientific">Aphanomyces stellatus</name>
    <dbReference type="NCBI Taxonomy" id="120398"/>
    <lineage>
        <taxon>Eukaryota</taxon>
        <taxon>Sar</taxon>
        <taxon>Stramenopiles</taxon>
        <taxon>Oomycota</taxon>
        <taxon>Saprolegniomycetes</taxon>
        <taxon>Saprolegniales</taxon>
        <taxon>Verrucalvaceae</taxon>
        <taxon>Aphanomyces</taxon>
    </lineage>
</organism>
<dbReference type="EMBL" id="CAADRA010006412">
    <property type="protein sequence ID" value="VFT95176.1"/>
    <property type="molecule type" value="Genomic_DNA"/>
</dbReference>
<dbReference type="OrthoDB" id="72558at2759"/>
<dbReference type="AlphaFoldDB" id="A0A485LDU6"/>
<gene>
    <name evidence="3" type="primary">Aste57867_18440</name>
    <name evidence="2" type="ORF">As57867_018378</name>
    <name evidence="3" type="ORF">ASTE57867_18440</name>
</gene>
<feature type="region of interest" description="Disordered" evidence="1">
    <location>
        <begin position="415"/>
        <end position="470"/>
    </location>
</feature>
<dbReference type="Proteomes" id="UP000332933">
    <property type="component" value="Unassembled WGS sequence"/>
</dbReference>
<evidence type="ECO:0000313" key="2">
    <source>
        <dbReference type="EMBL" id="KAF0690152.1"/>
    </source>
</evidence>
<reference evidence="2" key="2">
    <citation type="submission" date="2019-06" db="EMBL/GenBank/DDBJ databases">
        <title>Genomics analysis of Aphanomyces spp. identifies a new class of oomycete effector associated with host adaptation.</title>
        <authorList>
            <person name="Gaulin E."/>
        </authorList>
    </citation>
    <scope>NUCLEOTIDE SEQUENCE</scope>
    <source>
        <strain evidence="2">CBS 578.67</strain>
    </source>
</reference>
<evidence type="ECO:0000313" key="3">
    <source>
        <dbReference type="EMBL" id="VFT95176.1"/>
    </source>
</evidence>
<feature type="compositionally biased region" description="Basic and acidic residues" evidence="1">
    <location>
        <begin position="415"/>
        <end position="432"/>
    </location>
</feature>
<protein>
    <submittedName>
        <fullName evidence="3">Aste57867_18440 protein</fullName>
    </submittedName>
</protein>
<reference evidence="3 4" key="1">
    <citation type="submission" date="2019-03" db="EMBL/GenBank/DDBJ databases">
        <authorList>
            <person name="Gaulin E."/>
            <person name="Dumas B."/>
        </authorList>
    </citation>
    <scope>NUCLEOTIDE SEQUENCE [LARGE SCALE GENOMIC DNA]</scope>
    <source>
        <strain evidence="3">CBS 568.67</strain>
    </source>
</reference>
<evidence type="ECO:0000256" key="1">
    <source>
        <dbReference type="SAM" id="MobiDB-lite"/>
    </source>
</evidence>
<evidence type="ECO:0000313" key="4">
    <source>
        <dbReference type="Proteomes" id="UP000332933"/>
    </source>
</evidence>
<name>A0A485LDU6_9STRA</name>
<proteinExistence type="predicted"/>
<dbReference type="EMBL" id="VJMH01006391">
    <property type="protein sequence ID" value="KAF0690152.1"/>
    <property type="molecule type" value="Genomic_DNA"/>
</dbReference>